<dbReference type="Gene3D" id="2.40.30.110">
    <property type="entry name" value="Aminomethyltransferase beta-barrel domains"/>
    <property type="match status" value="1"/>
</dbReference>
<dbReference type="InterPro" id="IPR028896">
    <property type="entry name" value="GcvT/YgfZ/DmdA"/>
</dbReference>
<feature type="domain" description="FAD dependent oxidoreductase" evidence="3">
    <location>
        <begin position="21"/>
        <end position="380"/>
    </location>
</feature>
<dbReference type="GO" id="GO:0016491">
    <property type="term" value="F:oxidoreductase activity"/>
    <property type="evidence" value="ECO:0007669"/>
    <property type="project" value="UniProtKB-KW"/>
</dbReference>
<dbReference type="Pfam" id="PF01266">
    <property type="entry name" value="DAO"/>
    <property type="match status" value="1"/>
</dbReference>
<dbReference type="InterPro" id="IPR029043">
    <property type="entry name" value="GcvT/YgfZ_C"/>
</dbReference>
<organism evidence="7 8">
    <name type="scientific">Limimaricola soesokkakensis</name>
    <dbReference type="NCBI Taxonomy" id="1343159"/>
    <lineage>
        <taxon>Bacteria</taxon>
        <taxon>Pseudomonadati</taxon>
        <taxon>Pseudomonadota</taxon>
        <taxon>Alphaproteobacteria</taxon>
        <taxon>Rhodobacterales</taxon>
        <taxon>Paracoccaceae</taxon>
        <taxon>Limimaricola</taxon>
    </lineage>
</organism>
<evidence type="ECO:0000259" key="5">
    <source>
        <dbReference type="Pfam" id="PF08669"/>
    </source>
</evidence>
<reference evidence="7 8" key="1">
    <citation type="submission" date="2018-03" db="EMBL/GenBank/DDBJ databases">
        <title>Genomic Encyclopedia of Archaeal and Bacterial Type Strains, Phase II (KMG-II): from individual species to whole genera.</title>
        <authorList>
            <person name="Goeker M."/>
        </authorList>
    </citation>
    <scope>NUCLEOTIDE SEQUENCE [LARGE SCALE GENOMIC DNA]</scope>
    <source>
        <strain evidence="7 8">DSM 29956</strain>
    </source>
</reference>
<dbReference type="EMBL" id="PYGB01000005">
    <property type="protein sequence ID" value="PSK86393.1"/>
    <property type="molecule type" value="Genomic_DNA"/>
</dbReference>
<keyword evidence="2" id="KW-0560">Oxidoreductase</keyword>
<dbReference type="PANTHER" id="PTHR43757:SF15">
    <property type="entry name" value="PYRUVATE DEHYDROGENASE PHOSPHATASE REGULATORY SUBUNIT, MITOCHONDRIAL-LIKE"/>
    <property type="match status" value="1"/>
</dbReference>
<dbReference type="Gene3D" id="3.30.1360.120">
    <property type="entry name" value="Probable tRNA modification gtpase trme, domain 1"/>
    <property type="match status" value="1"/>
</dbReference>
<proteinExistence type="inferred from homology"/>
<name>A0A2P8CN70_9RHOB</name>
<evidence type="ECO:0000259" key="6">
    <source>
        <dbReference type="Pfam" id="PF16350"/>
    </source>
</evidence>
<dbReference type="Proteomes" id="UP000240624">
    <property type="component" value="Unassembled WGS sequence"/>
</dbReference>
<evidence type="ECO:0000313" key="7">
    <source>
        <dbReference type="EMBL" id="PSK86393.1"/>
    </source>
</evidence>
<evidence type="ECO:0000313" key="8">
    <source>
        <dbReference type="Proteomes" id="UP000240624"/>
    </source>
</evidence>
<comment type="similarity">
    <text evidence="1">Belongs to the GcvT family.</text>
</comment>
<dbReference type="InterPro" id="IPR006076">
    <property type="entry name" value="FAD-dep_OxRdtase"/>
</dbReference>
<dbReference type="InterPro" id="IPR013977">
    <property type="entry name" value="GcvT_C"/>
</dbReference>
<dbReference type="SUPFAM" id="SSF101790">
    <property type="entry name" value="Aminomethyltransferase beta-barrel domain"/>
    <property type="match status" value="1"/>
</dbReference>
<dbReference type="Gene3D" id="3.50.50.60">
    <property type="entry name" value="FAD/NAD(P)-binding domain"/>
    <property type="match status" value="1"/>
</dbReference>
<dbReference type="InterPro" id="IPR027266">
    <property type="entry name" value="TrmE/GcvT-like"/>
</dbReference>
<gene>
    <name evidence="7" type="ORF">CLV79_105100</name>
</gene>
<evidence type="ECO:0000256" key="2">
    <source>
        <dbReference type="ARBA" id="ARBA00023002"/>
    </source>
</evidence>
<evidence type="ECO:0000259" key="4">
    <source>
        <dbReference type="Pfam" id="PF01571"/>
    </source>
</evidence>
<dbReference type="InterPro" id="IPR032503">
    <property type="entry name" value="FAO_M"/>
</dbReference>
<comment type="caution">
    <text evidence="7">The sequence shown here is derived from an EMBL/GenBank/DDBJ whole genome shotgun (WGS) entry which is preliminary data.</text>
</comment>
<dbReference type="SUPFAM" id="SSF103025">
    <property type="entry name" value="Folate-binding domain"/>
    <property type="match status" value="1"/>
</dbReference>
<protein>
    <submittedName>
        <fullName evidence="7">4-methylaminobutanoate oxidase (Formaldehyde-forming)</fullName>
    </submittedName>
</protein>
<feature type="domain" description="FAD dependent oxidoreductase central" evidence="6">
    <location>
        <begin position="384"/>
        <end position="438"/>
    </location>
</feature>
<dbReference type="RefSeq" id="WP_085896407.1">
    <property type="nucleotide sequence ID" value="NZ_FWFY01000005.1"/>
</dbReference>
<feature type="domain" description="Aminomethyltransferase C-terminal" evidence="5">
    <location>
        <begin position="735"/>
        <end position="818"/>
    </location>
</feature>
<accession>A0A2P8CN70</accession>
<dbReference type="Gene3D" id="3.30.9.10">
    <property type="entry name" value="D-Amino Acid Oxidase, subunit A, domain 2"/>
    <property type="match status" value="1"/>
</dbReference>
<dbReference type="PANTHER" id="PTHR43757">
    <property type="entry name" value="AMINOMETHYLTRANSFERASE"/>
    <property type="match status" value="1"/>
</dbReference>
<dbReference type="Pfam" id="PF16350">
    <property type="entry name" value="FAO_M"/>
    <property type="match status" value="1"/>
</dbReference>
<dbReference type="OrthoDB" id="7156675at2"/>
<dbReference type="Pfam" id="PF08669">
    <property type="entry name" value="GCV_T_C"/>
    <property type="match status" value="1"/>
</dbReference>
<dbReference type="Gene3D" id="3.30.70.1400">
    <property type="entry name" value="Aminomethyltransferase beta-barrel domains"/>
    <property type="match status" value="1"/>
</dbReference>
<keyword evidence="8" id="KW-1185">Reference proteome</keyword>
<dbReference type="SUPFAM" id="SSF54373">
    <property type="entry name" value="FAD-linked reductases, C-terminal domain"/>
    <property type="match status" value="1"/>
</dbReference>
<dbReference type="Pfam" id="PF01571">
    <property type="entry name" value="GCV_T"/>
    <property type="match status" value="1"/>
</dbReference>
<sequence length="826" mass="90656">MSEAKGPGTGSASTLPPEKARVVIVGGGIIGCSVAYHLSRLGWTDIVLLERKQLTSGTTWHAAGLIAQLRASQNMTRLAKYSQELYGALEEETGVATGFRRNGSITVALTEARREEIFRQASMARTYGVDVERITPGEIAARYPHINLDGVLAGVFLEKDGQGDPANIAHALARGAKMRGAQILEGVRVTGMRREGRRITGLDWAAHGETGRIEAETVINCAGMWGREVGRMAGVNVPLQACEHFYIVTESIDGLPRLPVLRVPDECAYYKEDAGKMMLGAFEPVAKPWGMSGIPEAFEFDQLPEDFDHFEPILEKAMHRVPMFGEVGIHTFFNGPESFTPDTSYLMGQAPEMDNVWVAAGFNSIGIQSAGGAGMALAQWMDSGEKPFDLGDVDIARMQPFQGNRSYLVARAKESLGLLYADHFPYRQKATARGVRRSPLHAHLEARGAVFGELVGWERANWFADEGQAREYRYGWGRQNWFDNAAREHMAIRENLGMYDMSSFGKIRVEGRDAEAYMNHACGGDMSVPVGRIVYTQMLNSRGGIEADVTVARLSETAYLVVTPAATRLADQTRLRRLAGDREVVITDVTSGEAVLAVMGPRARELLTRVSPNDFGNEANPFNTFQEIELGMGLARAHRVSYVGELGWEIYLPTEMAAHGFETLAEAGTDLGLRLCGLHMMDSCRMEKGFRHFGHDITCEDHVLEAGLGFAVKTQKPDFLGREAVLRKREEGLQKRLVQFRLNDPEPLLYHAEPILRDGEVVGHLTSGAYGHAFGGAMGMGYVPCAGETPGDLLGSRYEIEIAGTRVAAEASLKPFYDPKSERMKA</sequence>
<dbReference type="SUPFAM" id="SSF51905">
    <property type="entry name" value="FAD/NAD(P)-binding domain"/>
    <property type="match status" value="1"/>
</dbReference>
<feature type="domain" description="GCVT N-terminal" evidence="4">
    <location>
        <begin position="440"/>
        <end position="716"/>
    </location>
</feature>
<dbReference type="AlphaFoldDB" id="A0A2P8CN70"/>
<evidence type="ECO:0000259" key="3">
    <source>
        <dbReference type="Pfam" id="PF01266"/>
    </source>
</evidence>
<evidence type="ECO:0000256" key="1">
    <source>
        <dbReference type="ARBA" id="ARBA00008609"/>
    </source>
</evidence>
<dbReference type="InterPro" id="IPR006222">
    <property type="entry name" value="GCVT_N"/>
</dbReference>
<dbReference type="PROSITE" id="PS51257">
    <property type="entry name" value="PROKAR_LIPOPROTEIN"/>
    <property type="match status" value="1"/>
</dbReference>
<dbReference type="InterPro" id="IPR036188">
    <property type="entry name" value="FAD/NAD-bd_sf"/>
</dbReference>